<protein>
    <submittedName>
        <fullName evidence="3">Uncharacterized protein</fullName>
    </submittedName>
</protein>
<dbReference type="EMBL" id="WJQU01000002">
    <property type="protein sequence ID" value="KAJ6642721.1"/>
    <property type="molecule type" value="Genomic_DNA"/>
</dbReference>
<keyword evidence="4" id="KW-1185">Reference proteome</keyword>
<keyword evidence="2" id="KW-0812">Transmembrane</keyword>
<dbReference type="AlphaFoldDB" id="A0A9Q0N3G2"/>
<evidence type="ECO:0000256" key="2">
    <source>
        <dbReference type="SAM" id="Phobius"/>
    </source>
</evidence>
<evidence type="ECO:0000313" key="3">
    <source>
        <dbReference type="EMBL" id="KAJ6642721.1"/>
    </source>
</evidence>
<gene>
    <name evidence="3" type="ORF">Bhyg_07675</name>
</gene>
<reference evidence="3" key="1">
    <citation type="submission" date="2022-07" db="EMBL/GenBank/DDBJ databases">
        <authorList>
            <person name="Trinca V."/>
            <person name="Uliana J.V.C."/>
            <person name="Torres T.T."/>
            <person name="Ward R.J."/>
            <person name="Monesi N."/>
        </authorList>
    </citation>
    <scope>NUCLEOTIDE SEQUENCE</scope>
    <source>
        <strain evidence="3">HSMRA1968</strain>
        <tissue evidence="3">Whole embryos</tissue>
    </source>
</reference>
<comment type="caution">
    <text evidence="3">The sequence shown here is derived from an EMBL/GenBank/DDBJ whole genome shotgun (WGS) entry which is preliminary data.</text>
</comment>
<keyword evidence="2" id="KW-0472">Membrane</keyword>
<dbReference type="Proteomes" id="UP001151699">
    <property type="component" value="Chromosome B"/>
</dbReference>
<feature type="region of interest" description="Disordered" evidence="1">
    <location>
        <begin position="102"/>
        <end position="124"/>
    </location>
</feature>
<feature type="transmembrane region" description="Helical" evidence="2">
    <location>
        <begin position="13"/>
        <end position="32"/>
    </location>
</feature>
<evidence type="ECO:0000313" key="4">
    <source>
        <dbReference type="Proteomes" id="UP001151699"/>
    </source>
</evidence>
<feature type="non-terminal residue" evidence="3">
    <location>
        <position position="1"/>
    </location>
</feature>
<sequence>IGGSSELPWICPLFYFSLVILLVVVTCARKLITIPDSDADSYITYPEQTIDSENKNAAFSRGRQHLYNLDSYWVMNSPTPRSSVLEGIEKLNLTANSELEDYSDESNFSDDSTNKTWAQTSTGP</sequence>
<keyword evidence="2" id="KW-1133">Transmembrane helix</keyword>
<proteinExistence type="predicted"/>
<evidence type="ECO:0000256" key="1">
    <source>
        <dbReference type="SAM" id="MobiDB-lite"/>
    </source>
</evidence>
<feature type="non-terminal residue" evidence="3">
    <location>
        <position position="124"/>
    </location>
</feature>
<accession>A0A9Q0N3G2</accession>
<organism evidence="3 4">
    <name type="scientific">Pseudolycoriella hygida</name>
    <dbReference type="NCBI Taxonomy" id="35572"/>
    <lineage>
        <taxon>Eukaryota</taxon>
        <taxon>Metazoa</taxon>
        <taxon>Ecdysozoa</taxon>
        <taxon>Arthropoda</taxon>
        <taxon>Hexapoda</taxon>
        <taxon>Insecta</taxon>
        <taxon>Pterygota</taxon>
        <taxon>Neoptera</taxon>
        <taxon>Endopterygota</taxon>
        <taxon>Diptera</taxon>
        <taxon>Nematocera</taxon>
        <taxon>Sciaroidea</taxon>
        <taxon>Sciaridae</taxon>
        <taxon>Pseudolycoriella</taxon>
    </lineage>
</organism>
<name>A0A9Q0N3G2_9DIPT</name>
<feature type="compositionally biased region" description="Polar residues" evidence="1">
    <location>
        <begin position="109"/>
        <end position="124"/>
    </location>
</feature>